<organism evidence="1 2">
    <name type="scientific">Mycena pura</name>
    <dbReference type="NCBI Taxonomy" id="153505"/>
    <lineage>
        <taxon>Eukaryota</taxon>
        <taxon>Fungi</taxon>
        <taxon>Dikarya</taxon>
        <taxon>Basidiomycota</taxon>
        <taxon>Agaricomycotina</taxon>
        <taxon>Agaricomycetes</taxon>
        <taxon>Agaricomycetidae</taxon>
        <taxon>Agaricales</taxon>
        <taxon>Marasmiineae</taxon>
        <taxon>Mycenaceae</taxon>
        <taxon>Mycena</taxon>
    </lineage>
</organism>
<dbReference type="InterPro" id="IPR037045">
    <property type="entry name" value="S8pro/Inhibitor_I9_sf"/>
</dbReference>
<keyword evidence="2" id="KW-1185">Reference proteome</keyword>
<evidence type="ECO:0000313" key="2">
    <source>
        <dbReference type="Proteomes" id="UP001219525"/>
    </source>
</evidence>
<protein>
    <submittedName>
        <fullName evidence="1">Protease propeptide/inhibitor</fullName>
    </submittedName>
</protein>
<dbReference type="EMBL" id="JARJCW010000064">
    <property type="protein sequence ID" value="KAJ7200162.1"/>
    <property type="molecule type" value="Genomic_DNA"/>
</dbReference>
<dbReference type="SUPFAM" id="SSF54897">
    <property type="entry name" value="Protease propeptides/inhibitors"/>
    <property type="match status" value="1"/>
</dbReference>
<evidence type="ECO:0000313" key="1">
    <source>
        <dbReference type="EMBL" id="KAJ7200162.1"/>
    </source>
</evidence>
<comment type="caution">
    <text evidence="1">The sequence shown here is derived from an EMBL/GenBank/DDBJ whole genome shotgun (WGS) entry which is preliminary data.</text>
</comment>
<dbReference type="Proteomes" id="UP001219525">
    <property type="component" value="Unassembled WGS sequence"/>
</dbReference>
<dbReference type="AlphaFoldDB" id="A0AAD6V568"/>
<gene>
    <name evidence="1" type="ORF">GGX14DRAFT_699687</name>
</gene>
<keyword evidence="1" id="KW-0645">Protease</keyword>
<accession>A0AAD6V568</accession>
<name>A0AAD6V568_9AGAR</name>
<keyword evidence="1" id="KW-0378">Hydrolase</keyword>
<dbReference type="GO" id="GO:0008233">
    <property type="term" value="F:peptidase activity"/>
    <property type="evidence" value="ECO:0007669"/>
    <property type="project" value="UniProtKB-KW"/>
</dbReference>
<proteinExistence type="predicted"/>
<reference evidence="1" key="1">
    <citation type="submission" date="2023-03" db="EMBL/GenBank/DDBJ databases">
        <title>Massive genome expansion in bonnet fungi (Mycena s.s.) driven by repeated elements and novel gene families across ecological guilds.</title>
        <authorList>
            <consortium name="Lawrence Berkeley National Laboratory"/>
            <person name="Harder C.B."/>
            <person name="Miyauchi S."/>
            <person name="Viragh M."/>
            <person name="Kuo A."/>
            <person name="Thoen E."/>
            <person name="Andreopoulos B."/>
            <person name="Lu D."/>
            <person name="Skrede I."/>
            <person name="Drula E."/>
            <person name="Henrissat B."/>
            <person name="Morin E."/>
            <person name="Kohler A."/>
            <person name="Barry K."/>
            <person name="LaButti K."/>
            <person name="Morin E."/>
            <person name="Salamov A."/>
            <person name="Lipzen A."/>
            <person name="Mereny Z."/>
            <person name="Hegedus B."/>
            <person name="Baldrian P."/>
            <person name="Stursova M."/>
            <person name="Weitz H."/>
            <person name="Taylor A."/>
            <person name="Grigoriev I.V."/>
            <person name="Nagy L.G."/>
            <person name="Martin F."/>
            <person name="Kauserud H."/>
        </authorList>
    </citation>
    <scope>NUCLEOTIDE SEQUENCE</scope>
    <source>
        <strain evidence="1">9144</strain>
    </source>
</reference>
<dbReference type="GO" id="GO:0006508">
    <property type="term" value="P:proteolysis"/>
    <property type="evidence" value="ECO:0007669"/>
    <property type="project" value="UniProtKB-KW"/>
</dbReference>
<dbReference type="Gene3D" id="3.30.70.80">
    <property type="entry name" value="Peptidase S8 propeptide/proteinase inhibitor I9"/>
    <property type="match status" value="1"/>
</dbReference>
<sequence>MSASKPPPALPPSANKAPEYIVVFKDGIPQDKIDEFMATFKDEGKSKLLDENQRFTIPQGFSATLTDATFAKFNSLQADPNSPIDFIEQDSTVTTQ</sequence>